<sequence length="306" mass="32714">MFAGSYACAAVEAGISAALATVVDARLFGERLTKCCPHKRNACVHLHLESTERLTDGASIVCQHDDVRGACQTFGLFGTAALVGLKVRQICKALQRRIDHHITITASKASRCSTGLHSMGAVVGLQCGRNDWSGAGKTLQDLGRPMSTSTCSVCICRSWIHCTFIGRPCQDASSSDLTLTAAVFLRCLLTSAMGLSIWASTSHMHLKDLGTLKRSTIPSARIPQHESYELFSRLAMHLETSCPCCLCGMARECGYVAFGGLVGRCVLVRGGAYGCTMRPSPVYALVPRFTDAAAPPHGGSSDVNWR</sequence>
<proteinExistence type="predicted"/>
<gene>
    <name evidence="1" type="ORF">BU25DRAFT_420435</name>
</gene>
<name>A0ACB6S4P5_9PLEO</name>
<comment type="caution">
    <text evidence="1">The sequence shown here is derived from an EMBL/GenBank/DDBJ whole genome shotgun (WGS) entry which is preliminary data.</text>
</comment>
<dbReference type="EMBL" id="MU006711">
    <property type="protein sequence ID" value="KAF2629013.1"/>
    <property type="molecule type" value="Genomic_DNA"/>
</dbReference>
<dbReference type="Proteomes" id="UP000799754">
    <property type="component" value="Unassembled WGS sequence"/>
</dbReference>
<reference evidence="1" key="1">
    <citation type="journal article" date="2020" name="Stud. Mycol.">
        <title>101 Dothideomycetes genomes: a test case for predicting lifestyles and emergence of pathogens.</title>
        <authorList>
            <person name="Haridas S."/>
            <person name="Albert R."/>
            <person name="Binder M."/>
            <person name="Bloem J."/>
            <person name="Labutti K."/>
            <person name="Salamov A."/>
            <person name="Andreopoulos B."/>
            <person name="Baker S."/>
            <person name="Barry K."/>
            <person name="Bills G."/>
            <person name="Bluhm B."/>
            <person name="Cannon C."/>
            <person name="Castanera R."/>
            <person name="Culley D."/>
            <person name="Daum C."/>
            <person name="Ezra D."/>
            <person name="Gonzalez J."/>
            <person name="Henrissat B."/>
            <person name="Kuo A."/>
            <person name="Liang C."/>
            <person name="Lipzen A."/>
            <person name="Lutzoni F."/>
            <person name="Magnuson J."/>
            <person name="Mondo S."/>
            <person name="Nolan M."/>
            <person name="Ohm R."/>
            <person name="Pangilinan J."/>
            <person name="Park H.-J."/>
            <person name="Ramirez L."/>
            <person name="Alfaro M."/>
            <person name="Sun H."/>
            <person name="Tritt A."/>
            <person name="Yoshinaga Y."/>
            <person name="Zwiers L.-H."/>
            <person name="Turgeon B."/>
            <person name="Goodwin S."/>
            <person name="Spatafora J."/>
            <person name="Crous P."/>
            <person name="Grigoriev I."/>
        </authorList>
    </citation>
    <scope>NUCLEOTIDE SEQUENCE</scope>
    <source>
        <strain evidence="1">CBS 525.71</strain>
    </source>
</reference>
<evidence type="ECO:0000313" key="1">
    <source>
        <dbReference type="EMBL" id="KAF2629013.1"/>
    </source>
</evidence>
<protein>
    <submittedName>
        <fullName evidence="1">Uncharacterized protein</fullName>
    </submittedName>
</protein>
<organism evidence="1 2">
    <name type="scientific">Macroventuria anomochaeta</name>
    <dbReference type="NCBI Taxonomy" id="301207"/>
    <lineage>
        <taxon>Eukaryota</taxon>
        <taxon>Fungi</taxon>
        <taxon>Dikarya</taxon>
        <taxon>Ascomycota</taxon>
        <taxon>Pezizomycotina</taxon>
        <taxon>Dothideomycetes</taxon>
        <taxon>Pleosporomycetidae</taxon>
        <taxon>Pleosporales</taxon>
        <taxon>Pleosporineae</taxon>
        <taxon>Didymellaceae</taxon>
        <taxon>Macroventuria</taxon>
    </lineage>
</organism>
<keyword evidence="2" id="KW-1185">Reference proteome</keyword>
<evidence type="ECO:0000313" key="2">
    <source>
        <dbReference type="Proteomes" id="UP000799754"/>
    </source>
</evidence>
<accession>A0ACB6S4P5</accession>